<evidence type="ECO:0000256" key="1">
    <source>
        <dbReference type="SAM" id="MobiDB-lite"/>
    </source>
</evidence>
<gene>
    <name evidence="2" type="ORF">C8F04DRAFT_448089</name>
</gene>
<feature type="region of interest" description="Disordered" evidence="1">
    <location>
        <begin position="53"/>
        <end position="113"/>
    </location>
</feature>
<feature type="region of interest" description="Disordered" evidence="1">
    <location>
        <begin position="172"/>
        <end position="195"/>
    </location>
</feature>
<dbReference type="Proteomes" id="UP001218188">
    <property type="component" value="Unassembled WGS sequence"/>
</dbReference>
<comment type="caution">
    <text evidence="2">The sequence shown here is derived from an EMBL/GenBank/DDBJ whole genome shotgun (WGS) entry which is preliminary data.</text>
</comment>
<protein>
    <submittedName>
        <fullName evidence="2">Uncharacterized protein</fullName>
    </submittedName>
</protein>
<evidence type="ECO:0000313" key="3">
    <source>
        <dbReference type="Proteomes" id="UP001218188"/>
    </source>
</evidence>
<dbReference type="AlphaFoldDB" id="A0AAD6XAZ6"/>
<evidence type="ECO:0000313" key="2">
    <source>
        <dbReference type="EMBL" id="KAJ7045758.1"/>
    </source>
</evidence>
<organism evidence="2 3">
    <name type="scientific">Mycena alexandri</name>
    <dbReference type="NCBI Taxonomy" id="1745969"/>
    <lineage>
        <taxon>Eukaryota</taxon>
        <taxon>Fungi</taxon>
        <taxon>Dikarya</taxon>
        <taxon>Basidiomycota</taxon>
        <taxon>Agaricomycotina</taxon>
        <taxon>Agaricomycetes</taxon>
        <taxon>Agaricomycetidae</taxon>
        <taxon>Agaricales</taxon>
        <taxon>Marasmiineae</taxon>
        <taxon>Mycenaceae</taxon>
        <taxon>Mycena</taxon>
    </lineage>
</organism>
<feature type="compositionally biased region" description="Low complexity" evidence="1">
    <location>
        <begin position="64"/>
        <end position="76"/>
    </location>
</feature>
<name>A0AAD6XAZ6_9AGAR</name>
<sequence>MQKAEHHNVIPHVFCECEPLRDYKSPTVDLEYSLNQPPTSFYLPPFPPSQLTMPLFKSHPEPEPVAAPAARKGSIFGRRRSSDDSSLGSSSHRGGASSVRSGGTTSGSFFARNNNFNVHKDPTIIAAREKVTFAEKAEAEADRALAAARNMVREARDHVRFLEKEAAEEQKRARAKQAVANDVSKSARGLGRHGN</sequence>
<accession>A0AAD6XAZ6</accession>
<feature type="compositionally biased region" description="Low complexity" evidence="1">
    <location>
        <begin position="84"/>
        <end position="108"/>
    </location>
</feature>
<dbReference type="EMBL" id="JARJCM010000004">
    <property type="protein sequence ID" value="KAJ7045758.1"/>
    <property type="molecule type" value="Genomic_DNA"/>
</dbReference>
<reference evidence="2" key="1">
    <citation type="submission" date="2023-03" db="EMBL/GenBank/DDBJ databases">
        <title>Massive genome expansion in bonnet fungi (Mycena s.s.) driven by repeated elements and novel gene families across ecological guilds.</title>
        <authorList>
            <consortium name="Lawrence Berkeley National Laboratory"/>
            <person name="Harder C.B."/>
            <person name="Miyauchi S."/>
            <person name="Viragh M."/>
            <person name="Kuo A."/>
            <person name="Thoen E."/>
            <person name="Andreopoulos B."/>
            <person name="Lu D."/>
            <person name="Skrede I."/>
            <person name="Drula E."/>
            <person name="Henrissat B."/>
            <person name="Morin E."/>
            <person name="Kohler A."/>
            <person name="Barry K."/>
            <person name="LaButti K."/>
            <person name="Morin E."/>
            <person name="Salamov A."/>
            <person name="Lipzen A."/>
            <person name="Mereny Z."/>
            <person name="Hegedus B."/>
            <person name="Baldrian P."/>
            <person name="Stursova M."/>
            <person name="Weitz H."/>
            <person name="Taylor A."/>
            <person name="Grigoriev I.V."/>
            <person name="Nagy L.G."/>
            <person name="Martin F."/>
            <person name="Kauserud H."/>
        </authorList>
    </citation>
    <scope>NUCLEOTIDE SEQUENCE</scope>
    <source>
        <strain evidence="2">CBHHK200</strain>
    </source>
</reference>
<proteinExistence type="predicted"/>
<keyword evidence="3" id="KW-1185">Reference proteome</keyword>